<evidence type="ECO:0000256" key="1">
    <source>
        <dbReference type="SAM" id="Phobius"/>
    </source>
</evidence>
<evidence type="ECO:0000313" key="2">
    <source>
        <dbReference type="EMBL" id="MFC4262715.1"/>
    </source>
</evidence>
<protein>
    <submittedName>
        <fullName evidence="2">Uncharacterized protein</fullName>
    </submittedName>
</protein>
<feature type="transmembrane region" description="Helical" evidence="1">
    <location>
        <begin position="47"/>
        <end position="67"/>
    </location>
</feature>
<gene>
    <name evidence="2" type="ORF">ACFOWM_07495</name>
</gene>
<feature type="transmembrane region" description="Helical" evidence="1">
    <location>
        <begin position="74"/>
        <end position="93"/>
    </location>
</feature>
<reference evidence="3" key="1">
    <citation type="journal article" date="2019" name="Int. J. Syst. Evol. Microbiol.">
        <title>The Global Catalogue of Microorganisms (GCM) 10K type strain sequencing project: providing services to taxonomists for standard genome sequencing and annotation.</title>
        <authorList>
            <consortium name="The Broad Institute Genomics Platform"/>
            <consortium name="The Broad Institute Genome Sequencing Center for Infectious Disease"/>
            <person name="Wu L."/>
            <person name="Ma J."/>
        </authorList>
    </citation>
    <scope>NUCLEOTIDE SEQUENCE [LARGE SCALE GENOMIC DNA]</scope>
    <source>
        <strain evidence="3">CECT 8289</strain>
    </source>
</reference>
<dbReference type="Proteomes" id="UP001595907">
    <property type="component" value="Unassembled WGS sequence"/>
</dbReference>
<comment type="caution">
    <text evidence="2">The sequence shown here is derived from an EMBL/GenBank/DDBJ whole genome shotgun (WGS) entry which is preliminary data.</text>
</comment>
<name>A0ABV8QR36_9BACT</name>
<organism evidence="2 3">
    <name type="scientific">Ferruginibacter yonginensis</name>
    <dbReference type="NCBI Taxonomy" id="1310416"/>
    <lineage>
        <taxon>Bacteria</taxon>
        <taxon>Pseudomonadati</taxon>
        <taxon>Bacteroidota</taxon>
        <taxon>Chitinophagia</taxon>
        <taxon>Chitinophagales</taxon>
        <taxon>Chitinophagaceae</taxon>
        <taxon>Ferruginibacter</taxon>
    </lineage>
</organism>
<sequence>MLTKITITITVLFTAILIYLANAYHVIETYKLAFAKDFVPYYQSAAQTFFQVGLTICIVSWLWVNFVSITSQKLFWLWIPFVFSIIVAIGLGYCNEHLFHFKKEHGLWKGEFSLSYFFSAAIIIIAAFILITNYWALKLYFKTTEHNTKKY</sequence>
<dbReference type="RefSeq" id="WP_379708431.1">
    <property type="nucleotide sequence ID" value="NZ_JBHSCZ010000002.1"/>
</dbReference>
<evidence type="ECO:0000313" key="3">
    <source>
        <dbReference type="Proteomes" id="UP001595907"/>
    </source>
</evidence>
<keyword evidence="1" id="KW-0472">Membrane</keyword>
<proteinExistence type="predicted"/>
<feature type="transmembrane region" description="Helical" evidence="1">
    <location>
        <begin position="113"/>
        <end position="137"/>
    </location>
</feature>
<keyword evidence="1" id="KW-1133">Transmembrane helix</keyword>
<accession>A0ABV8QR36</accession>
<dbReference type="EMBL" id="JBHSCZ010000002">
    <property type="protein sequence ID" value="MFC4262715.1"/>
    <property type="molecule type" value="Genomic_DNA"/>
</dbReference>
<keyword evidence="3" id="KW-1185">Reference proteome</keyword>
<keyword evidence="1" id="KW-0812">Transmembrane</keyword>